<evidence type="ECO:0000256" key="2">
    <source>
        <dbReference type="ARBA" id="ARBA00023015"/>
    </source>
</evidence>
<dbReference type="Gene3D" id="1.10.10.10">
    <property type="entry name" value="Winged helix-like DNA-binding domain superfamily/Winged helix DNA-binding domain"/>
    <property type="match status" value="1"/>
</dbReference>
<proteinExistence type="predicted"/>
<protein>
    <recommendedName>
        <fullName evidence="5">Heat-inducible transcription repressor HrcA C-terminal domain-containing protein</fullName>
    </recommendedName>
</protein>
<reference evidence="6 7" key="1">
    <citation type="journal article" date="2016" name="Nat. Commun.">
        <title>Thousands of microbial genomes shed light on interconnected biogeochemical processes in an aquifer system.</title>
        <authorList>
            <person name="Anantharaman K."/>
            <person name="Brown C.T."/>
            <person name="Hug L.A."/>
            <person name="Sharon I."/>
            <person name="Castelle C.J."/>
            <person name="Probst A.J."/>
            <person name="Thomas B.C."/>
            <person name="Singh A."/>
            <person name="Wilkins M.J."/>
            <person name="Karaoz U."/>
            <person name="Brodie E.L."/>
            <person name="Williams K.H."/>
            <person name="Hubbard S.S."/>
            <person name="Banfield J.F."/>
        </authorList>
    </citation>
    <scope>NUCLEOTIDE SEQUENCE [LARGE SCALE GENOMIC DNA]</scope>
</reference>
<accession>A0A1F7VFG0</accession>
<evidence type="ECO:0000259" key="5">
    <source>
        <dbReference type="Pfam" id="PF01628"/>
    </source>
</evidence>
<dbReference type="InterPro" id="IPR036390">
    <property type="entry name" value="WH_DNA-bd_sf"/>
</dbReference>
<comment type="caution">
    <text evidence="6">The sequence shown here is derived from an EMBL/GenBank/DDBJ whole genome shotgun (WGS) entry which is preliminary data.</text>
</comment>
<evidence type="ECO:0000256" key="4">
    <source>
        <dbReference type="ARBA" id="ARBA00023163"/>
    </source>
</evidence>
<evidence type="ECO:0000256" key="1">
    <source>
        <dbReference type="ARBA" id="ARBA00022491"/>
    </source>
</evidence>
<dbReference type="AlphaFoldDB" id="A0A1F7VFG0"/>
<dbReference type="GO" id="GO:0045892">
    <property type="term" value="P:negative regulation of DNA-templated transcription"/>
    <property type="evidence" value="ECO:0007669"/>
    <property type="project" value="TreeGrafter"/>
</dbReference>
<dbReference type="InterPro" id="IPR029016">
    <property type="entry name" value="GAF-like_dom_sf"/>
</dbReference>
<keyword evidence="2" id="KW-0805">Transcription regulation</keyword>
<dbReference type="InterPro" id="IPR021153">
    <property type="entry name" value="HrcA_C"/>
</dbReference>
<dbReference type="Pfam" id="PF01628">
    <property type="entry name" value="HrcA"/>
    <property type="match status" value="1"/>
</dbReference>
<dbReference type="InterPro" id="IPR036388">
    <property type="entry name" value="WH-like_DNA-bd_sf"/>
</dbReference>
<dbReference type="SUPFAM" id="SSF55781">
    <property type="entry name" value="GAF domain-like"/>
    <property type="match status" value="1"/>
</dbReference>
<dbReference type="InterPro" id="IPR002571">
    <property type="entry name" value="HrcA"/>
</dbReference>
<dbReference type="EMBL" id="MGER01000008">
    <property type="protein sequence ID" value="OGL88858.1"/>
    <property type="molecule type" value="Genomic_DNA"/>
</dbReference>
<sequence length="228" mass="25425">MDERQGTLLSHLIEEYVETIEPVGSKLLAEKYEMSVSPATIRNDMAVLEEEGYLSQPHISAGRVPTERAYRYWIAHGEAKPVERKERSMYERVWHEDGEAASFKAIARALSEASENAVVVAFSPEDFYYTGLSALFAQPEFEEQGYAVSLAKVIDHLDQILGRLVKEMSEHQTLLGSDNPFGDACGFVGASYSGKAKQKGCIGILGPLRMHYPRNIARIRLISEIING</sequence>
<name>A0A1F7VFG0_9BACT</name>
<dbReference type="PANTHER" id="PTHR34824:SF1">
    <property type="entry name" value="HEAT-INDUCIBLE TRANSCRIPTION REPRESSOR HRCA"/>
    <property type="match status" value="1"/>
</dbReference>
<dbReference type="GO" id="GO:0003677">
    <property type="term" value="F:DNA binding"/>
    <property type="evidence" value="ECO:0007669"/>
    <property type="project" value="InterPro"/>
</dbReference>
<evidence type="ECO:0000313" key="6">
    <source>
        <dbReference type="EMBL" id="OGL88858.1"/>
    </source>
</evidence>
<keyword evidence="3" id="KW-0346">Stress response</keyword>
<dbReference type="PANTHER" id="PTHR34824">
    <property type="entry name" value="HEAT-INDUCIBLE TRANSCRIPTION REPRESSOR HRCA"/>
    <property type="match status" value="1"/>
</dbReference>
<dbReference type="SUPFAM" id="SSF46785">
    <property type="entry name" value="Winged helix' DNA-binding domain"/>
    <property type="match status" value="1"/>
</dbReference>
<organism evidence="6 7">
    <name type="scientific">Candidatus Uhrbacteria bacterium RIFCSPLOWO2_02_FULL_49_11</name>
    <dbReference type="NCBI Taxonomy" id="1802409"/>
    <lineage>
        <taxon>Bacteria</taxon>
        <taxon>Candidatus Uhriibacteriota</taxon>
    </lineage>
</organism>
<dbReference type="Gene3D" id="3.30.450.40">
    <property type="match status" value="1"/>
</dbReference>
<keyword evidence="4" id="KW-0804">Transcription</keyword>
<feature type="domain" description="Heat-inducible transcription repressor HrcA C-terminal" evidence="5">
    <location>
        <begin position="101"/>
        <end position="216"/>
    </location>
</feature>
<keyword evidence="1" id="KW-0678">Repressor</keyword>
<evidence type="ECO:0000256" key="3">
    <source>
        <dbReference type="ARBA" id="ARBA00023016"/>
    </source>
</evidence>
<dbReference type="Proteomes" id="UP000178264">
    <property type="component" value="Unassembled WGS sequence"/>
</dbReference>
<gene>
    <name evidence="6" type="ORF">A3I42_04555</name>
</gene>
<evidence type="ECO:0000313" key="7">
    <source>
        <dbReference type="Proteomes" id="UP000178264"/>
    </source>
</evidence>